<dbReference type="FunFam" id="3.40.640.10:FF:000090">
    <property type="entry name" value="Pyridoxal phosphate-dependent aminotransferase"/>
    <property type="match status" value="1"/>
</dbReference>
<name>A0A9D8KEW1_9DELT</name>
<dbReference type="Gene3D" id="3.90.1150.10">
    <property type="entry name" value="Aspartate Aminotransferase, domain 1"/>
    <property type="match status" value="1"/>
</dbReference>
<dbReference type="GO" id="GO:0008483">
    <property type="term" value="F:transaminase activity"/>
    <property type="evidence" value="ECO:0007669"/>
    <property type="project" value="UniProtKB-KW"/>
</dbReference>
<evidence type="ECO:0000256" key="3">
    <source>
        <dbReference type="ARBA" id="ARBA00022679"/>
    </source>
</evidence>
<evidence type="ECO:0000256" key="5">
    <source>
        <dbReference type="ARBA" id="ARBA00037999"/>
    </source>
</evidence>
<dbReference type="InterPro" id="IPR000653">
    <property type="entry name" value="DegT/StrS_aminotransferase"/>
</dbReference>
<dbReference type="InterPro" id="IPR015421">
    <property type="entry name" value="PyrdxlP-dep_Trfase_major"/>
</dbReference>
<feature type="modified residue" description="N6-(pyridoxal phosphate)lysine" evidence="7">
    <location>
        <position position="210"/>
    </location>
</feature>
<proteinExistence type="inferred from homology"/>
<dbReference type="Pfam" id="PF01041">
    <property type="entry name" value="DegT_DnrJ_EryC1"/>
    <property type="match status" value="1"/>
</dbReference>
<evidence type="ECO:0000313" key="10">
    <source>
        <dbReference type="Proteomes" id="UP000809273"/>
    </source>
</evidence>
<dbReference type="CDD" id="cd00616">
    <property type="entry name" value="AHBA_syn"/>
    <property type="match status" value="1"/>
</dbReference>
<dbReference type="InterPro" id="IPR015422">
    <property type="entry name" value="PyrdxlP-dep_Trfase_small"/>
</dbReference>
<evidence type="ECO:0000256" key="1">
    <source>
        <dbReference type="ARBA" id="ARBA00001933"/>
    </source>
</evidence>
<dbReference type="GO" id="GO:0000271">
    <property type="term" value="P:polysaccharide biosynthetic process"/>
    <property type="evidence" value="ECO:0007669"/>
    <property type="project" value="TreeGrafter"/>
</dbReference>
<dbReference type="GO" id="GO:0030170">
    <property type="term" value="F:pyridoxal phosphate binding"/>
    <property type="evidence" value="ECO:0007669"/>
    <property type="project" value="TreeGrafter"/>
</dbReference>
<dbReference type="InterPro" id="IPR015424">
    <property type="entry name" value="PyrdxlP-dep_Trfase"/>
</dbReference>
<dbReference type="PIRSF" id="PIRSF000390">
    <property type="entry name" value="PLP_StrS"/>
    <property type="match status" value="1"/>
</dbReference>
<reference evidence="9" key="1">
    <citation type="journal article" date="2021" name="Environ. Microbiol.">
        <title>Genomic characterization of three novel Desulfobacterota classes expand the metabolic and phylogenetic diversity of the phylum.</title>
        <authorList>
            <person name="Murphy C.L."/>
            <person name="Biggerstaff J."/>
            <person name="Eichhorn A."/>
            <person name="Ewing E."/>
            <person name="Shahan R."/>
            <person name="Soriano D."/>
            <person name="Stewart S."/>
            <person name="VanMol K."/>
            <person name="Walker R."/>
            <person name="Walters P."/>
            <person name="Elshahed M.S."/>
            <person name="Youssef N.H."/>
        </authorList>
    </citation>
    <scope>NUCLEOTIDE SEQUENCE</scope>
    <source>
        <strain evidence="9">Zod_Metabat.24</strain>
    </source>
</reference>
<dbReference type="NCBIfam" id="TIGR04181">
    <property type="entry name" value="NHT_00031"/>
    <property type="match status" value="1"/>
</dbReference>
<keyword evidence="2 9" id="KW-0032">Aminotransferase</keyword>
<feature type="active site" description="Proton acceptor" evidence="6">
    <location>
        <position position="210"/>
    </location>
</feature>
<gene>
    <name evidence="9" type="ORF">JW984_06270</name>
</gene>
<reference evidence="9" key="2">
    <citation type="submission" date="2021-01" db="EMBL/GenBank/DDBJ databases">
        <authorList>
            <person name="Hahn C.R."/>
            <person name="Youssef N.H."/>
            <person name="Elshahed M."/>
        </authorList>
    </citation>
    <scope>NUCLEOTIDE SEQUENCE</scope>
    <source>
        <strain evidence="9">Zod_Metabat.24</strain>
    </source>
</reference>
<evidence type="ECO:0000256" key="4">
    <source>
        <dbReference type="ARBA" id="ARBA00022898"/>
    </source>
</evidence>
<dbReference type="InterPro" id="IPR026385">
    <property type="entry name" value="LegC-like"/>
</dbReference>
<dbReference type="Gene3D" id="3.40.640.10">
    <property type="entry name" value="Type I PLP-dependent aspartate aminotransferase-like (Major domain)"/>
    <property type="match status" value="1"/>
</dbReference>
<dbReference type="SUPFAM" id="SSF53383">
    <property type="entry name" value="PLP-dependent transferases"/>
    <property type="match status" value="1"/>
</dbReference>
<evidence type="ECO:0000256" key="2">
    <source>
        <dbReference type="ARBA" id="ARBA00022576"/>
    </source>
</evidence>
<dbReference type="AlphaFoldDB" id="A0A9D8KEW1"/>
<protein>
    <submittedName>
        <fullName evidence="9">LegC family aminotransferase</fullName>
    </submittedName>
</protein>
<comment type="similarity">
    <text evidence="5 8">Belongs to the DegT/DnrJ/EryC1 family.</text>
</comment>
<evidence type="ECO:0000313" key="9">
    <source>
        <dbReference type="EMBL" id="MBN1572787.1"/>
    </source>
</evidence>
<keyword evidence="4 7" id="KW-0663">Pyridoxal phosphate</keyword>
<evidence type="ECO:0000256" key="6">
    <source>
        <dbReference type="PIRSR" id="PIRSR000390-1"/>
    </source>
</evidence>
<dbReference type="Proteomes" id="UP000809273">
    <property type="component" value="Unassembled WGS sequence"/>
</dbReference>
<organism evidence="9 10">
    <name type="scientific">Candidatus Zymogenus saltonus</name>
    <dbReference type="NCBI Taxonomy" id="2844893"/>
    <lineage>
        <taxon>Bacteria</taxon>
        <taxon>Deltaproteobacteria</taxon>
        <taxon>Candidatus Zymogenia</taxon>
        <taxon>Candidatus Zymogeniales</taxon>
        <taxon>Candidatus Zymogenaceae</taxon>
        <taxon>Candidatus Zymogenus</taxon>
    </lineage>
</organism>
<sequence length="397" mass="44454">MKGLFGRKRGKDDFIPLCIPEMGGNEWKYLKECLDTNFVSSVGPFVDRFEEAVARYVKRKYAVATVNGTAALHISLLVSGIVPDDEVLVSTLTFIAPVNAVRYVGAFPVFIDAEKDFWQMDTRKVIDFIEKRCAYRKGALINVETGRTVRAIMPVHILGHPVDMDPILEIAEKYNLIVIEDATESLGAQYKGKMTGSLGEIACFSFNGNKIITTGGGGMIVTDNEKLARRAKYLTTQAKDDPVEYIHNEIGYNFRLTNIQAALGCAQMERLDRYIEKKKYIADIYTGALKDLPGITPLGEADWAWSIFWMYTILLDEGAFGIDSRTLLNRLAKKNIQTRPLWQPIHLSPAHRGATASDCSVSEYLYKTGLTLPCSVAITDSEIERVIDQIQSHHRNK</sequence>
<evidence type="ECO:0000256" key="7">
    <source>
        <dbReference type="PIRSR" id="PIRSR000390-2"/>
    </source>
</evidence>
<dbReference type="EMBL" id="JAFGIX010000028">
    <property type="protein sequence ID" value="MBN1572787.1"/>
    <property type="molecule type" value="Genomic_DNA"/>
</dbReference>
<evidence type="ECO:0000256" key="8">
    <source>
        <dbReference type="RuleBase" id="RU004508"/>
    </source>
</evidence>
<dbReference type="PANTHER" id="PTHR30244:SF30">
    <property type="entry name" value="BLR5990 PROTEIN"/>
    <property type="match status" value="1"/>
</dbReference>
<comment type="caution">
    <text evidence="9">The sequence shown here is derived from an EMBL/GenBank/DDBJ whole genome shotgun (WGS) entry which is preliminary data.</text>
</comment>
<comment type="cofactor">
    <cofactor evidence="1">
        <name>pyridoxal 5'-phosphate</name>
        <dbReference type="ChEBI" id="CHEBI:597326"/>
    </cofactor>
</comment>
<accession>A0A9D8KEW1</accession>
<dbReference type="PANTHER" id="PTHR30244">
    <property type="entry name" value="TRANSAMINASE"/>
    <property type="match status" value="1"/>
</dbReference>
<keyword evidence="3" id="KW-0808">Transferase</keyword>